<keyword evidence="8" id="KW-1185">Reference proteome</keyword>
<dbReference type="SUPFAM" id="SSF144083">
    <property type="entry name" value="Magnesium transport protein CorA, transmembrane region"/>
    <property type="match status" value="1"/>
</dbReference>
<proteinExistence type="predicted"/>
<evidence type="ECO:0000256" key="3">
    <source>
        <dbReference type="ARBA" id="ARBA00022989"/>
    </source>
</evidence>
<dbReference type="RefSeq" id="XP_018031675.1">
    <property type="nucleotide sequence ID" value="XM_018183631.1"/>
</dbReference>
<evidence type="ECO:0000256" key="4">
    <source>
        <dbReference type="ARBA" id="ARBA00023136"/>
    </source>
</evidence>
<dbReference type="Pfam" id="PF01544">
    <property type="entry name" value="CorA"/>
    <property type="match status" value="1"/>
</dbReference>
<dbReference type="Gene3D" id="1.20.58.340">
    <property type="entry name" value="Magnesium transport protein CorA, transmembrane region"/>
    <property type="match status" value="1"/>
</dbReference>
<dbReference type="InParanoid" id="A0A177C3R9"/>
<dbReference type="GeneID" id="28767117"/>
<dbReference type="AlphaFoldDB" id="A0A177C3R9"/>
<evidence type="ECO:0000313" key="7">
    <source>
        <dbReference type="EMBL" id="OAG01310.1"/>
    </source>
</evidence>
<dbReference type="STRING" id="1460663.A0A177C3R9"/>
<gene>
    <name evidence="7" type="ORF">CC84DRAFT_1228289</name>
</gene>
<dbReference type="InterPro" id="IPR045863">
    <property type="entry name" value="CorA_TM1_TM2"/>
</dbReference>
<keyword evidence="2 6" id="KW-0812">Transmembrane</keyword>
<dbReference type="EMBL" id="KV441557">
    <property type="protein sequence ID" value="OAG01310.1"/>
    <property type="molecule type" value="Genomic_DNA"/>
</dbReference>
<protein>
    <recommendedName>
        <fullName evidence="9">Mg2+ transporter protein</fullName>
    </recommendedName>
</protein>
<evidence type="ECO:0000256" key="5">
    <source>
        <dbReference type="SAM" id="MobiDB-lite"/>
    </source>
</evidence>
<reference evidence="7 8" key="1">
    <citation type="submission" date="2016-05" db="EMBL/GenBank/DDBJ databases">
        <title>Comparative analysis of secretome profiles of manganese(II)-oxidizing ascomycete fungi.</title>
        <authorList>
            <consortium name="DOE Joint Genome Institute"/>
            <person name="Zeiner C.A."/>
            <person name="Purvine S.O."/>
            <person name="Zink E.M."/>
            <person name="Wu S."/>
            <person name="Pasa-Tolic L."/>
            <person name="Chaput D.L."/>
            <person name="Haridas S."/>
            <person name="Grigoriev I.V."/>
            <person name="Santelli C.M."/>
            <person name="Hansel C.M."/>
        </authorList>
    </citation>
    <scope>NUCLEOTIDE SEQUENCE [LARGE SCALE GENOMIC DNA]</scope>
    <source>
        <strain evidence="7 8">AP3s5-JAC2a</strain>
    </source>
</reference>
<accession>A0A177C3R9</accession>
<dbReference type="InterPro" id="IPR002523">
    <property type="entry name" value="MgTranspt_CorA/ZnTranspt_ZntB"/>
</dbReference>
<evidence type="ECO:0000256" key="2">
    <source>
        <dbReference type="ARBA" id="ARBA00022692"/>
    </source>
</evidence>
<dbReference type="GO" id="GO:0046873">
    <property type="term" value="F:metal ion transmembrane transporter activity"/>
    <property type="evidence" value="ECO:0007669"/>
    <property type="project" value="InterPro"/>
</dbReference>
<sequence>MALRTAWWMQTLPNPASQSQTQPATANTPNQPHQTWPKNLNTTGISFAVLEETLRKSRATACRIEKLRFVPGLSADGKHARWTPCTTVNSNNDLIALIQEADPQDVHSVFFEAIQILGYYLDLTPRFFNFPYTLLSTGNAVEQYVFFSLQLFERYEGKRVPAEATRSDASPTARFRAATGMHGHTWHVTRIALLFARSLDRKKFRGLVHLDPLDTTIAEGLQKLMTRDEQIPPGEAEAYAGLGQILSEVMYITTFNWGVFLAEAELHLQILSQKCIDEDLDIDAQLMYTRELHQLSPLWVQVRRRLVCVKDLAGQMLVHPFFADINGHNGRVAIEGYLTKQVNMVEDHITRTKELEEQTGVLISLIFNIATLQDTRAAVEEGKLANAFTASIRRVTLLTFVYLPLMLAASIFGMNLREMTGDRDSLLPSIWWYFIIAALLMLATFIAWFFWSRLCIA</sequence>
<evidence type="ECO:0000256" key="1">
    <source>
        <dbReference type="ARBA" id="ARBA00004141"/>
    </source>
</evidence>
<keyword evidence="3 6" id="KW-1133">Transmembrane helix</keyword>
<evidence type="ECO:0008006" key="9">
    <source>
        <dbReference type="Google" id="ProtNLM"/>
    </source>
</evidence>
<feature type="transmembrane region" description="Helical" evidence="6">
    <location>
        <begin position="395"/>
        <end position="414"/>
    </location>
</feature>
<evidence type="ECO:0000256" key="6">
    <source>
        <dbReference type="SAM" id="Phobius"/>
    </source>
</evidence>
<name>A0A177C3R9_9PLEO</name>
<feature type="region of interest" description="Disordered" evidence="5">
    <location>
        <begin position="13"/>
        <end position="37"/>
    </location>
</feature>
<dbReference type="GO" id="GO:0016020">
    <property type="term" value="C:membrane"/>
    <property type="evidence" value="ECO:0007669"/>
    <property type="project" value="UniProtKB-SubCell"/>
</dbReference>
<comment type="subcellular location">
    <subcellularLocation>
        <location evidence="1">Membrane</location>
        <topology evidence="1">Multi-pass membrane protein</topology>
    </subcellularLocation>
</comment>
<dbReference type="Proteomes" id="UP000077069">
    <property type="component" value="Unassembled WGS sequence"/>
</dbReference>
<keyword evidence="4 6" id="KW-0472">Membrane</keyword>
<evidence type="ECO:0000313" key="8">
    <source>
        <dbReference type="Proteomes" id="UP000077069"/>
    </source>
</evidence>
<organism evidence="7 8">
    <name type="scientific">Paraphaeosphaeria sporulosa</name>
    <dbReference type="NCBI Taxonomy" id="1460663"/>
    <lineage>
        <taxon>Eukaryota</taxon>
        <taxon>Fungi</taxon>
        <taxon>Dikarya</taxon>
        <taxon>Ascomycota</taxon>
        <taxon>Pezizomycotina</taxon>
        <taxon>Dothideomycetes</taxon>
        <taxon>Pleosporomycetidae</taxon>
        <taxon>Pleosporales</taxon>
        <taxon>Massarineae</taxon>
        <taxon>Didymosphaeriaceae</taxon>
        <taxon>Paraphaeosphaeria</taxon>
    </lineage>
</organism>
<dbReference type="OrthoDB" id="3231000at2759"/>
<feature type="transmembrane region" description="Helical" evidence="6">
    <location>
        <begin position="430"/>
        <end position="451"/>
    </location>
</feature>